<gene>
    <name evidence="2" type="ORF">GJV85_10710</name>
</gene>
<feature type="coiled-coil region" evidence="1">
    <location>
        <begin position="46"/>
        <end position="80"/>
    </location>
</feature>
<dbReference type="Proteomes" id="UP000671852">
    <property type="component" value="Chromosome"/>
</dbReference>
<organism evidence="2 3">
    <name type="scientific">Sulfurimonas aquatica</name>
    <dbReference type="NCBI Taxonomy" id="2672570"/>
    <lineage>
        <taxon>Bacteria</taxon>
        <taxon>Pseudomonadati</taxon>
        <taxon>Campylobacterota</taxon>
        <taxon>Epsilonproteobacteria</taxon>
        <taxon>Campylobacterales</taxon>
        <taxon>Sulfurimonadaceae</taxon>
        <taxon>Sulfurimonas</taxon>
    </lineage>
</organism>
<accession>A0A975B1K5</accession>
<name>A0A975B1K5_9BACT</name>
<reference evidence="2" key="1">
    <citation type="submission" date="2019-11" db="EMBL/GenBank/DDBJ databases">
        <authorList>
            <person name="Kojima H."/>
        </authorList>
    </citation>
    <scope>NUCLEOTIDE SEQUENCE</scope>
    <source>
        <strain evidence="2">H1576</strain>
    </source>
</reference>
<sequence>MQDENTKRLLELQMEELKATYALDTQEAAPEKTIDDEKAELAKKKKNEKDAALAKLYEDAAEYEEELESFENELAVVKANEIKDIPEALSKELPNEERDYSTELQAILIAHWTHLVEVQKTNELGELEIIKTSNFSDVVEKLTNSYPNYEGNFEIDIKNILIKRLETLIAIKKEHIEEEMDEIYIAGLKPSFVKRIYKQYHGIK</sequence>
<reference evidence="2" key="2">
    <citation type="submission" date="2021-04" db="EMBL/GenBank/DDBJ databases">
        <title>Isolation and characterization of a novel species of the genus Sulfurimonas.</title>
        <authorList>
            <person name="Fukui M."/>
        </authorList>
    </citation>
    <scope>NUCLEOTIDE SEQUENCE</scope>
    <source>
        <strain evidence="2">H1576</strain>
    </source>
</reference>
<dbReference type="KEGG" id="saqt:GJV85_10710"/>
<keyword evidence="3" id="KW-1185">Reference proteome</keyword>
<dbReference type="EMBL" id="CP046072">
    <property type="protein sequence ID" value="QSZ42557.1"/>
    <property type="molecule type" value="Genomic_DNA"/>
</dbReference>
<dbReference type="AlphaFoldDB" id="A0A975B1K5"/>
<evidence type="ECO:0000313" key="3">
    <source>
        <dbReference type="Proteomes" id="UP000671852"/>
    </source>
</evidence>
<dbReference type="RefSeq" id="WP_207561373.1">
    <property type="nucleotide sequence ID" value="NZ_CP046072.1"/>
</dbReference>
<proteinExistence type="predicted"/>
<protein>
    <submittedName>
        <fullName evidence="2">Uncharacterized protein</fullName>
    </submittedName>
</protein>
<evidence type="ECO:0000313" key="2">
    <source>
        <dbReference type="EMBL" id="QSZ42557.1"/>
    </source>
</evidence>
<keyword evidence="1" id="KW-0175">Coiled coil</keyword>
<evidence type="ECO:0000256" key="1">
    <source>
        <dbReference type="SAM" id="Coils"/>
    </source>
</evidence>